<dbReference type="SUPFAM" id="SSF53271">
    <property type="entry name" value="PRTase-like"/>
    <property type="match status" value="1"/>
</dbReference>
<evidence type="ECO:0000256" key="3">
    <source>
        <dbReference type="ARBA" id="ARBA00004659"/>
    </source>
</evidence>
<evidence type="ECO:0000256" key="10">
    <source>
        <dbReference type="ARBA" id="ARBA00022726"/>
    </source>
</evidence>
<evidence type="ECO:0000256" key="9">
    <source>
        <dbReference type="ARBA" id="ARBA00022679"/>
    </source>
</evidence>
<dbReference type="EC" id="2.4.2.7" evidence="6"/>
<keyword evidence="12" id="KW-1185">Reference proteome</keyword>
<proteinExistence type="inferred from homology"/>
<keyword evidence="9" id="KW-0808">Transferase</keyword>
<comment type="caution">
    <text evidence="11">The sequence shown here is derived from an EMBL/GenBank/DDBJ whole genome shotgun (WGS) entry which is preliminary data.</text>
</comment>
<dbReference type="PANTHER" id="PTHR11776:SF7">
    <property type="entry name" value="PHOSPHORIBOSYLTRANSFERASE DOMAIN-CONTAINING PROTEIN"/>
    <property type="match status" value="1"/>
</dbReference>
<dbReference type="InterPro" id="IPR029057">
    <property type="entry name" value="PRTase-like"/>
</dbReference>
<keyword evidence="8" id="KW-0328">Glycosyltransferase</keyword>
<organism evidence="11 12">
    <name type="scientific">Phytophthora oleae</name>
    <dbReference type="NCBI Taxonomy" id="2107226"/>
    <lineage>
        <taxon>Eukaryota</taxon>
        <taxon>Sar</taxon>
        <taxon>Stramenopiles</taxon>
        <taxon>Oomycota</taxon>
        <taxon>Peronosporomycetes</taxon>
        <taxon>Peronosporales</taxon>
        <taxon>Peronosporaceae</taxon>
        <taxon>Phytophthora</taxon>
    </lineage>
</organism>
<comment type="catalytic activity">
    <reaction evidence="1">
        <text>AMP + diphosphate = 5-phospho-alpha-D-ribose 1-diphosphate + adenine</text>
        <dbReference type="Rhea" id="RHEA:16609"/>
        <dbReference type="ChEBI" id="CHEBI:16708"/>
        <dbReference type="ChEBI" id="CHEBI:33019"/>
        <dbReference type="ChEBI" id="CHEBI:58017"/>
        <dbReference type="ChEBI" id="CHEBI:456215"/>
        <dbReference type="EC" id="2.4.2.7"/>
    </reaction>
</comment>
<evidence type="ECO:0000313" key="11">
    <source>
        <dbReference type="EMBL" id="KAL3668772.1"/>
    </source>
</evidence>
<dbReference type="GO" id="GO:0005737">
    <property type="term" value="C:cytoplasm"/>
    <property type="evidence" value="ECO:0007669"/>
    <property type="project" value="UniProtKB-SubCell"/>
</dbReference>
<evidence type="ECO:0000256" key="6">
    <source>
        <dbReference type="ARBA" id="ARBA00011893"/>
    </source>
</evidence>
<accession>A0ABD3FQV0</accession>
<evidence type="ECO:0000256" key="8">
    <source>
        <dbReference type="ARBA" id="ARBA00022676"/>
    </source>
</evidence>
<dbReference type="InterPro" id="IPR050120">
    <property type="entry name" value="Adenine_PRTase"/>
</dbReference>
<comment type="similarity">
    <text evidence="4">Belongs to the purine/pyrimidine phosphoribosyltransferase family.</text>
</comment>
<dbReference type="GO" id="GO:0006166">
    <property type="term" value="P:purine ribonucleoside salvage"/>
    <property type="evidence" value="ECO:0007669"/>
    <property type="project" value="UniProtKB-KW"/>
</dbReference>
<dbReference type="GO" id="GO:0003999">
    <property type="term" value="F:adenine phosphoribosyltransferase activity"/>
    <property type="evidence" value="ECO:0007669"/>
    <property type="project" value="UniProtKB-EC"/>
</dbReference>
<evidence type="ECO:0000256" key="7">
    <source>
        <dbReference type="ARBA" id="ARBA00022490"/>
    </source>
</evidence>
<dbReference type="Proteomes" id="UP001632037">
    <property type="component" value="Unassembled WGS sequence"/>
</dbReference>
<dbReference type="AlphaFoldDB" id="A0ABD3FQV0"/>
<comment type="subunit">
    <text evidence="5">Homodimer.</text>
</comment>
<protein>
    <recommendedName>
        <fullName evidence="6">adenine phosphoribosyltransferase</fullName>
        <ecNumber evidence="6">2.4.2.7</ecNumber>
    </recommendedName>
</protein>
<evidence type="ECO:0000256" key="1">
    <source>
        <dbReference type="ARBA" id="ARBA00000868"/>
    </source>
</evidence>
<comment type="subcellular location">
    <subcellularLocation>
        <location evidence="2">Cytoplasm</location>
    </subcellularLocation>
</comment>
<dbReference type="Gene3D" id="3.40.50.2020">
    <property type="match status" value="1"/>
</dbReference>
<keyword evidence="10" id="KW-0660">Purine salvage</keyword>
<evidence type="ECO:0000256" key="2">
    <source>
        <dbReference type="ARBA" id="ARBA00004496"/>
    </source>
</evidence>
<evidence type="ECO:0000313" key="12">
    <source>
        <dbReference type="Proteomes" id="UP001632037"/>
    </source>
</evidence>
<dbReference type="PANTHER" id="PTHR11776">
    <property type="entry name" value="ADENINE PHOSPHORIBOSYLTRANSFERASE"/>
    <property type="match status" value="1"/>
</dbReference>
<name>A0ABD3FQV0_9STRA</name>
<evidence type="ECO:0000256" key="5">
    <source>
        <dbReference type="ARBA" id="ARBA00011738"/>
    </source>
</evidence>
<evidence type="ECO:0000256" key="4">
    <source>
        <dbReference type="ARBA" id="ARBA00008391"/>
    </source>
</evidence>
<dbReference type="EMBL" id="JBIMZQ010000010">
    <property type="protein sequence ID" value="KAL3668772.1"/>
    <property type="molecule type" value="Genomic_DNA"/>
</dbReference>
<comment type="pathway">
    <text evidence="3">Purine metabolism; AMP biosynthesis via salvage pathway; AMP from adenine: step 1/1.</text>
</comment>
<reference evidence="11 12" key="1">
    <citation type="submission" date="2024-09" db="EMBL/GenBank/DDBJ databases">
        <title>Genome sequencing and assembly of Phytophthora oleae, isolate VK10A, causative agent of rot of olive drupes.</title>
        <authorList>
            <person name="Conti Taguali S."/>
            <person name="Riolo M."/>
            <person name="La Spada F."/>
            <person name="Cacciola S.O."/>
            <person name="Dionisio G."/>
        </authorList>
    </citation>
    <scope>NUCLEOTIDE SEQUENCE [LARGE SCALE GENOMIC DNA]</scope>
    <source>
        <strain evidence="11 12">VK10A</strain>
    </source>
</reference>
<sequence>MPSVDFGNVTSLLLDPVTFQAVINALKLRYMDQVITHVASTESRGFIFGTPSALALPVAFVPVRRAR</sequence>
<keyword evidence="7" id="KW-0963">Cytoplasm</keyword>
<gene>
    <name evidence="11" type="ORF">V7S43_006066</name>
</gene>